<evidence type="ECO:0000256" key="1">
    <source>
        <dbReference type="ARBA" id="ARBA00023002"/>
    </source>
</evidence>
<name>A0ABV6I943_9BURK</name>
<accession>A0ABV6I943</accession>
<dbReference type="InterPro" id="IPR036010">
    <property type="entry name" value="2Fe-2S_ferredoxin-like_sf"/>
</dbReference>
<dbReference type="Proteomes" id="UP001589844">
    <property type="component" value="Unassembled WGS sequence"/>
</dbReference>
<evidence type="ECO:0000313" key="3">
    <source>
        <dbReference type="Proteomes" id="UP001589844"/>
    </source>
</evidence>
<evidence type="ECO:0000313" key="2">
    <source>
        <dbReference type="EMBL" id="MFC0348192.1"/>
    </source>
</evidence>
<dbReference type="Pfam" id="PF13510">
    <property type="entry name" value="Fer2_4"/>
    <property type="match status" value="1"/>
</dbReference>
<gene>
    <name evidence="2" type="ORF">ACFFJH_00070</name>
</gene>
<dbReference type="EMBL" id="JBHLXJ010000002">
    <property type="protein sequence ID" value="MFC0348192.1"/>
    <property type="molecule type" value="Genomic_DNA"/>
</dbReference>
<sequence>MKSPKLSNSNNDRATAAKISITINGQPHQVEPGISVAAALALCEVLSTRQSVTGMARAPLCGMGVCQECRVSINNQRHQLACQTLIANHMDIQTGALA</sequence>
<proteinExistence type="predicted"/>
<keyword evidence="3" id="KW-1185">Reference proteome</keyword>
<dbReference type="InterPro" id="IPR042204">
    <property type="entry name" value="2Fe-2S-bd_N"/>
</dbReference>
<organism evidence="2 3">
    <name type="scientific">Undibacterium danionis</name>
    <dbReference type="NCBI Taxonomy" id="1812100"/>
    <lineage>
        <taxon>Bacteria</taxon>
        <taxon>Pseudomonadati</taxon>
        <taxon>Pseudomonadota</taxon>
        <taxon>Betaproteobacteria</taxon>
        <taxon>Burkholderiales</taxon>
        <taxon>Oxalobacteraceae</taxon>
        <taxon>Undibacterium</taxon>
    </lineage>
</organism>
<dbReference type="RefSeq" id="WP_390209212.1">
    <property type="nucleotide sequence ID" value="NZ_JBHLXJ010000002.1"/>
</dbReference>
<dbReference type="Gene3D" id="3.10.20.440">
    <property type="entry name" value="2Fe-2S iron-sulphur cluster binding domain, sarcosine oxidase, alpha subunit, N-terminal domain"/>
    <property type="match status" value="1"/>
</dbReference>
<keyword evidence="1" id="KW-0560">Oxidoreductase</keyword>
<comment type="caution">
    <text evidence="2">The sequence shown here is derived from an EMBL/GenBank/DDBJ whole genome shotgun (WGS) entry which is preliminary data.</text>
</comment>
<dbReference type="SUPFAM" id="SSF54292">
    <property type="entry name" value="2Fe-2S ferredoxin-like"/>
    <property type="match status" value="1"/>
</dbReference>
<protein>
    <submittedName>
        <fullName evidence="2">(2Fe-2S)-binding protein</fullName>
    </submittedName>
</protein>
<reference evidence="2 3" key="1">
    <citation type="submission" date="2024-09" db="EMBL/GenBank/DDBJ databases">
        <authorList>
            <person name="Sun Q."/>
            <person name="Mori K."/>
        </authorList>
    </citation>
    <scope>NUCLEOTIDE SEQUENCE [LARGE SCALE GENOMIC DNA]</scope>
    <source>
        <strain evidence="2 3">CCM 8677</strain>
    </source>
</reference>